<comment type="pathway">
    <text evidence="3 12">Cofactor biosynthesis; tetrahydrofolate biosynthesis; 7,8-dihydrofolate from 2-amino-4-hydroxy-6-hydroxymethyl-7,8-dihydropteridine diphosphate and 4-aminobenzoate: step 1/2.</text>
</comment>
<sequence length="285" mass="30335">MLSSTLERDAPPLIMGILNVTPDSFSDGGRFTRAGMAVQHALDMIDEGADLIDIGGESTRPGALPVPAAEQERRVLPVIERLREVLPRAVRLSIDTTSSQVAEAALDAGAHWINDTSAGRDDPRMFALAAERAVPLVLMHRQGMPSSMQEAPSYQDVVTEVRSFLAERIAAACACGVEAAHILIDPGLGFGKTYEHNLALLARLETLVDLGPPLLLGASRKRFLSAICDEPLFTNLMPATCATTALGVLAGARVFRVHDVLGNRQAADVAWAVKQAARTSAATPL</sequence>
<evidence type="ECO:0000256" key="1">
    <source>
        <dbReference type="ARBA" id="ARBA00000012"/>
    </source>
</evidence>
<dbReference type="PANTHER" id="PTHR20941:SF1">
    <property type="entry name" value="FOLIC ACID SYNTHESIS PROTEIN FOL1"/>
    <property type="match status" value="1"/>
</dbReference>
<evidence type="ECO:0000256" key="2">
    <source>
        <dbReference type="ARBA" id="ARBA00001946"/>
    </source>
</evidence>
<protein>
    <recommendedName>
        <fullName evidence="6 12">Dihydropteroate synthase</fullName>
        <shortName evidence="12">DHPS</shortName>
        <ecNumber evidence="5 12">2.5.1.15</ecNumber>
    </recommendedName>
    <alternativeName>
        <fullName evidence="11 12">Dihydropteroate pyrophosphorylase</fullName>
    </alternativeName>
</protein>
<comment type="caution">
    <text evidence="14">The sequence shown here is derived from an EMBL/GenBank/DDBJ whole genome shotgun (WGS) entry which is preliminary data.</text>
</comment>
<comment type="similarity">
    <text evidence="4 12">Belongs to the DHPS family.</text>
</comment>
<dbReference type="Proteomes" id="UP001138802">
    <property type="component" value="Unassembled WGS sequence"/>
</dbReference>
<keyword evidence="9 12" id="KW-0460">Magnesium</keyword>
<organism evidence="14 15">
    <name type="scientific">Thiocapsa imhoffii</name>
    <dbReference type="NCBI Taxonomy" id="382777"/>
    <lineage>
        <taxon>Bacteria</taxon>
        <taxon>Pseudomonadati</taxon>
        <taxon>Pseudomonadota</taxon>
        <taxon>Gammaproteobacteria</taxon>
        <taxon>Chromatiales</taxon>
        <taxon>Chromatiaceae</taxon>
        <taxon>Thiocapsa</taxon>
    </lineage>
</organism>
<dbReference type="AlphaFoldDB" id="A0A9X1BA83"/>
<dbReference type="RefSeq" id="WP_200388598.1">
    <property type="nucleotide sequence ID" value="NZ_NRSD01000015.1"/>
</dbReference>
<dbReference type="PROSITE" id="PS00793">
    <property type="entry name" value="DHPS_2"/>
    <property type="match status" value="1"/>
</dbReference>
<evidence type="ECO:0000256" key="9">
    <source>
        <dbReference type="ARBA" id="ARBA00022842"/>
    </source>
</evidence>
<dbReference type="InterPro" id="IPR045031">
    <property type="entry name" value="DHP_synth-like"/>
</dbReference>
<dbReference type="PROSITE" id="PS50972">
    <property type="entry name" value="PTERIN_BINDING"/>
    <property type="match status" value="1"/>
</dbReference>
<keyword evidence="15" id="KW-1185">Reference proteome</keyword>
<evidence type="ECO:0000313" key="15">
    <source>
        <dbReference type="Proteomes" id="UP001138802"/>
    </source>
</evidence>
<keyword evidence="7 12" id="KW-0808">Transferase</keyword>
<evidence type="ECO:0000256" key="11">
    <source>
        <dbReference type="ARBA" id="ARBA00030193"/>
    </source>
</evidence>
<evidence type="ECO:0000256" key="5">
    <source>
        <dbReference type="ARBA" id="ARBA00012458"/>
    </source>
</evidence>
<comment type="cofactor">
    <cofactor evidence="2 12">
        <name>Mg(2+)</name>
        <dbReference type="ChEBI" id="CHEBI:18420"/>
    </cofactor>
</comment>
<dbReference type="Gene3D" id="3.20.20.20">
    <property type="entry name" value="Dihydropteroate synthase-like"/>
    <property type="match status" value="1"/>
</dbReference>
<evidence type="ECO:0000256" key="12">
    <source>
        <dbReference type="RuleBase" id="RU361205"/>
    </source>
</evidence>
<evidence type="ECO:0000256" key="6">
    <source>
        <dbReference type="ARBA" id="ARBA00016919"/>
    </source>
</evidence>
<dbReference type="EC" id="2.5.1.15" evidence="5 12"/>
<keyword evidence="8 12" id="KW-0479">Metal-binding</keyword>
<dbReference type="GO" id="GO:0004156">
    <property type="term" value="F:dihydropteroate synthase activity"/>
    <property type="evidence" value="ECO:0007669"/>
    <property type="project" value="UniProtKB-EC"/>
</dbReference>
<evidence type="ECO:0000256" key="10">
    <source>
        <dbReference type="ARBA" id="ARBA00022909"/>
    </source>
</evidence>
<dbReference type="FunFam" id="3.20.20.20:FF:000006">
    <property type="entry name" value="Dihydropteroate synthase"/>
    <property type="match status" value="1"/>
</dbReference>
<evidence type="ECO:0000259" key="13">
    <source>
        <dbReference type="PROSITE" id="PS50972"/>
    </source>
</evidence>
<dbReference type="CDD" id="cd00739">
    <property type="entry name" value="DHPS"/>
    <property type="match status" value="1"/>
</dbReference>
<name>A0A9X1BA83_9GAMM</name>
<evidence type="ECO:0000313" key="14">
    <source>
        <dbReference type="EMBL" id="MBK1645801.1"/>
    </source>
</evidence>
<evidence type="ECO:0000256" key="7">
    <source>
        <dbReference type="ARBA" id="ARBA00022679"/>
    </source>
</evidence>
<dbReference type="GO" id="GO:0046654">
    <property type="term" value="P:tetrahydrofolate biosynthetic process"/>
    <property type="evidence" value="ECO:0007669"/>
    <property type="project" value="TreeGrafter"/>
</dbReference>
<gene>
    <name evidence="14" type="primary">folP</name>
    <name evidence="14" type="ORF">CKO25_14290</name>
</gene>
<evidence type="ECO:0000256" key="4">
    <source>
        <dbReference type="ARBA" id="ARBA00009503"/>
    </source>
</evidence>
<keyword evidence="10 12" id="KW-0289">Folate biosynthesis</keyword>
<dbReference type="GO" id="GO:0005829">
    <property type="term" value="C:cytosol"/>
    <property type="evidence" value="ECO:0007669"/>
    <property type="project" value="TreeGrafter"/>
</dbReference>
<comment type="catalytic activity">
    <reaction evidence="1">
        <text>(7,8-dihydropterin-6-yl)methyl diphosphate + 4-aminobenzoate = 7,8-dihydropteroate + diphosphate</text>
        <dbReference type="Rhea" id="RHEA:19949"/>
        <dbReference type="ChEBI" id="CHEBI:17836"/>
        <dbReference type="ChEBI" id="CHEBI:17839"/>
        <dbReference type="ChEBI" id="CHEBI:33019"/>
        <dbReference type="ChEBI" id="CHEBI:72950"/>
        <dbReference type="EC" id="2.5.1.15"/>
    </reaction>
</comment>
<dbReference type="NCBIfam" id="TIGR01496">
    <property type="entry name" value="DHPS"/>
    <property type="match status" value="1"/>
</dbReference>
<dbReference type="GO" id="GO:0046872">
    <property type="term" value="F:metal ion binding"/>
    <property type="evidence" value="ECO:0007669"/>
    <property type="project" value="UniProtKB-KW"/>
</dbReference>
<dbReference type="GO" id="GO:0046656">
    <property type="term" value="P:folic acid biosynthetic process"/>
    <property type="evidence" value="ECO:0007669"/>
    <property type="project" value="UniProtKB-KW"/>
</dbReference>
<evidence type="ECO:0000256" key="3">
    <source>
        <dbReference type="ARBA" id="ARBA00004763"/>
    </source>
</evidence>
<dbReference type="EMBL" id="NRSD01000015">
    <property type="protein sequence ID" value="MBK1645801.1"/>
    <property type="molecule type" value="Genomic_DNA"/>
</dbReference>
<dbReference type="PROSITE" id="PS00792">
    <property type="entry name" value="DHPS_1"/>
    <property type="match status" value="1"/>
</dbReference>
<proteinExistence type="inferred from homology"/>
<dbReference type="Pfam" id="PF00809">
    <property type="entry name" value="Pterin_bind"/>
    <property type="match status" value="1"/>
</dbReference>
<dbReference type="InterPro" id="IPR011005">
    <property type="entry name" value="Dihydropteroate_synth-like_sf"/>
</dbReference>
<dbReference type="PANTHER" id="PTHR20941">
    <property type="entry name" value="FOLATE SYNTHESIS PROTEINS"/>
    <property type="match status" value="1"/>
</dbReference>
<feature type="domain" description="Pterin-binding" evidence="13">
    <location>
        <begin position="12"/>
        <end position="268"/>
    </location>
</feature>
<dbReference type="SUPFAM" id="SSF51717">
    <property type="entry name" value="Dihydropteroate synthetase-like"/>
    <property type="match status" value="1"/>
</dbReference>
<dbReference type="InterPro" id="IPR006390">
    <property type="entry name" value="DHP_synth_dom"/>
</dbReference>
<dbReference type="InterPro" id="IPR000489">
    <property type="entry name" value="Pterin-binding_dom"/>
</dbReference>
<comment type="function">
    <text evidence="12">Catalyzes the condensation of para-aminobenzoate (pABA) with 6-hydroxymethyl-7,8-dihydropterin diphosphate (DHPt-PP) to form 7,8-dihydropteroate (H2Pte), the immediate precursor of folate derivatives.</text>
</comment>
<evidence type="ECO:0000256" key="8">
    <source>
        <dbReference type="ARBA" id="ARBA00022723"/>
    </source>
</evidence>
<reference evidence="14 15" key="1">
    <citation type="journal article" date="2020" name="Microorganisms">
        <title>Osmotic Adaptation and Compatible Solute Biosynthesis of Phototrophic Bacteria as Revealed from Genome Analyses.</title>
        <authorList>
            <person name="Imhoff J.F."/>
            <person name="Rahn T."/>
            <person name="Kunzel S."/>
            <person name="Keller A."/>
            <person name="Neulinger S.C."/>
        </authorList>
    </citation>
    <scope>NUCLEOTIDE SEQUENCE [LARGE SCALE GENOMIC DNA]</scope>
    <source>
        <strain evidence="14 15">DSM 21303</strain>
    </source>
</reference>
<accession>A0A9X1BA83</accession>